<feature type="signal peptide" evidence="4">
    <location>
        <begin position="1"/>
        <end position="24"/>
    </location>
</feature>
<reference evidence="6 7" key="1">
    <citation type="submission" date="2015-07" db="EMBL/GenBank/DDBJ databases">
        <title>Isolation and Genomic Characterization of a Novel Halophilic Metal-Reducing Deltaproteobacterium from the Deep Subsurface.</title>
        <authorList>
            <person name="Badalamenti J.P."/>
            <person name="Summers Z.M."/>
            <person name="Gralnick J.A."/>
            <person name="Bond D.R."/>
        </authorList>
    </citation>
    <scope>NUCLEOTIDE SEQUENCE [LARGE SCALE GENOMIC DNA]</scope>
    <source>
        <strain evidence="6 7">WTL</strain>
    </source>
</reference>
<feature type="chain" id="PRO_5005792199" evidence="4">
    <location>
        <begin position="25"/>
        <end position="166"/>
    </location>
</feature>
<feature type="domain" description="TNase-like" evidence="5">
    <location>
        <begin position="25"/>
        <end position="165"/>
    </location>
</feature>
<dbReference type="InterPro" id="IPR016071">
    <property type="entry name" value="Staphylococal_nuclease_OB-fold"/>
</dbReference>
<dbReference type="Gene3D" id="2.40.50.90">
    <property type="match status" value="1"/>
</dbReference>
<keyword evidence="3" id="KW-0378">Hydrolase</keyword>
<dbReference type="Proteomes" id="UP000057158">
    <property type="component" value="Chromosome"/>
</dbReference>
<dbReference type="GO" id="GO:0004519">
    <property type="term" value="F:endonuclease activity"/>
    <property type="evidence" value="ECO:0007669"/>
    <property type="project" value="UniProtKB-KW"/>
</dbReference>
<keyword evidence="7" id="KW-1185">Reference proteome</keyword>
<dbReference type="PANTHER" id="PTHR12302">
    <property type="entry name" value="EBNA2 BINDING PROTEIN P100"/>
    <property type="match status" value="1"/>
</dbReference>
<dbReference type="Pfam" id="PF00565">
    <property type="entry name" value="SNase"/>
    <property type="match status" value="1"/>
</dbReference>
<evidence type="ECO:0000259" key="5">
    <source>
        <dbReference type="PROSITE" id="PS50830"/>
    </source>
</evidence>
<dbReference type="PATRIC" id="fig|1603606.3.peg.838"/>
<keyword evidence="4" id="KW-0732">Signal</keyword>
<name>A0A0M4D7P6_9BACT</name>
<dbReference type="AlphaFoldDB" id="A0A0M4D7P6"/>
<dbReference type="InterPro" id="IPR035437">
    <property type="entry name" value="SNase_OB-fold_sf"/>
</dbReference>
<dbReference type="SUPFAM" id="SSF50199">
    <property type="entry name" value="Staphylococcal nuclease"/>
    <property type="match status" value="1"/>
</dbReference>
<evidence type="ECO:0000256" key="3">
    <source>
        <dbReference type="ARBA" id="ARBA00022801"/>
    </source>
</evidence>
<keyword evidence="1" id="KW-0540">Nuclease</keyword>
<protein>
    <submittedName>
        <fullName evidence="6">Endonuclease YncB, thermonuclease family</fullName>
    </submittedName>
</protein>
<dbReference type="RefSeq" id="WP_053549748.1">
    <property type="nucleotide sequence ID" value="NZ_CP010802.1"/>
</dbReference>
<dbReference type="GO" id="GO:0016787">
    <property type="term" value="F:hydrolase activity"/>
    <property type="evidence" value="ECO:0007669"/>
    <property type="project" value="UniProtKB-KW"/>
</dbReference>
<keyword evidence="2 6" id="KW-0255">Endonuclease</keyword>
<evidence type="ECO:0000313" key="6">
    <source>
        <dbReference type="EMBL" id="ALC15555.1"/>
    </source>
</evidence>
<dbReference type="STRING" id="1603606.DSOUD_0768"/>
<accession>A0A0M4D7P6</accession>
<proteinExistence type="predicted"/>
<dbReference type="EMBL" id="CP010802">
    <property type="protein sequence ID" value="ALC15555.1"/>
    <property type="molecule type" value="Genomic_DNA"/>
</dbReference>
<evidence type="ECO:0000313" key="7">
    <source>
        <dbReference type="Proteomes" id="UP000057158"/>
    </source>
</evidence>
<evidence type="ECO:0000256" key="4">
    <source>
        <dbReference type="SAM" id="SignalP"/>
    </source>
</evidence>
<sequence>MKAALLRFFLAVALLFPFVPGVLAQETSGKVLWAYDGDTIKVAGIGKVRLLGIDAPEREDSERDRYLQQQGVSTAALRRISAEALRFTIAAAKGKTVALEFDRERTDRHGRTLAYVILPDGRTLNSLLLEEGLSVVYRRFDFARKKEFLAAEATARGAGRGLWGNR</sequence>
<evidence type="ECO:0000256" key="2">
    <source>
        <dbReference type="ARBA" id="ARBA00022759"/>
    </source>
</evidence>
<organism evidence="6 7">
    <name type="scientific">Desulfuromonas soudanensis</name>
    <dbReference type="NCBI Taxonomy" id="1603606"/>
    <lineage>
        <taxon>Bacteria</taxon>
        <taxon>Pseudomonadati</taxon>
        <taxon>Thermodesulfobacteriota</taxon>
        <taxon>Desulfuromonadia</taxon>
        <taxon>Desulfuromonadales</taxon>
        <taxon>Desulfuromonadaceae</taxon>
        <taxon>Desulfuromonas</taxon>
    </lineage>
</organism>
<dbReference type="PANTHER" id="PTHR12302:SF3">
    <property type="entry name" value="SERINE_THREONINE-PROTEIN KINASE 31"/>
    <property type="match status" value="1"/>
</dbReference>
<gene>
    <name evidence="6" type="ORF">DSOUD_0768</name>
</gene>
<evidence type="ECO:0000256" key="1">
    <source>
        <dbReference type="ARBA" id="ARBA00022722"/>
    </source>
</evidence>
<dbReference type="OrthoDB" id="4376109at2"/>
<dbReference type="KEGG" id="des:DSOUD_0768"/>
<dbReference type="SMART" id="SM00318">
    <property type="entry name" value="SNc"/>
    <property type="match status" value="1"/>
</dbReference>
<dbReference type="PROSITE" id="PS50830">
    <property type="entry name" value="TNASE_3"/>
    <property type="match status" value="1"/>
</dbReference>